<protein>
    <submittedName>
        <fullName evidence="2">Uncharacterized protein</fullName>
    </submittedName>
</protein>
<evidence type="ECO:0000313" key="3">
    <source>
        <dbReference type="Proteomes" id="UP000320839"/>
    </source>
</evidence>
<evidence type="ECO:0000256" key="1">
    <source>
        <dbReference type="SAM" id="MobiDB-lite"/>
    </source>
</evidence>
<accession>A0A518FSW5</accession>
<feature type="compositionally biased region" description="Gly residues" evidence="1">
    <location>
        <begin position="226"/>
        <end position="236"/>
    </location>
</feature>
<dbReference type="EMBL" id="CP036317">
    <property type="protein sequence ID" value="QDV19413.1"/>
    <property type="molecule type" value="Genomic_DNA"/>
</dbReference>
<feature type="region of interest" description="Disordered" evidence="1">
    <location>
        <begin position="41"/>
        <end position="272"/>
    </location>
</feature>
<dbReference type="AlphaFoldDB" id="A0A518FSW5"/>
<feature type="compositionally biased region" description="Basic and acidic residues" evidence="1">
    <location>
        <begin position="600"/>
        <end position="621"/>
    </location>
</feature>
<dbReference type="RefSeq" id="WP_145457434.1">
    <property type="nucleotide sequence ID" value="NZ_CP036317.1"/>
</dbReference>
<feature type="compositionally biased region" description="Low complexity" evidence="1">
    <location>
        <begin position="638"/>
        <end position="652"/>
    </location>
</feature>
<name>A0A518FSW5_9PLAN</name>
<evidence type="ECO:0000313" key="2">
    <source>
        <dbReference type="EMBL" id="QDV19413.1"/>
    </source>
</evidence>
<feature type="compositionally biased region" description="Polar residues" evidence="1">
    <location>
        <begin position="194"/>
        <end position="204"/>
    </location>
</feature>
<gene>
    <name evidence="2" type="ORF">Pan153_40780</name>
</gene>
<feature type="compositionally biased region" description="Gly residues" evidence="1">
    <location>
        <begin position="41"/>
        <end position="67"/>
    </location>
</feature>
<sequence length="652" mass="71049">MGFISFMIERVIPMKKFSIIMLALLTVLCVSEVNSFAQRGGHGGGHNGGGGHRGGFSGGGSHHGGMSRGSISRGSISRGSISRGSSHRGSISRSMSSPSRSFSHRSSGGSIRHSSPSRSFSQSLGRSSGRSSHTTMRPGNSTHFSPGSSRNSSRHSPSFHSFSQGQRSLSGNPGLHSGNRSHSGSRSLSNSRSFNQNFGSRQGSGITGFRSGGSQHGITSQHFRGSTGGRMGGIQSGFGSSHQHRNPGLRSGGQHHAGHNSPGLRSGRNYPRGNNYQRYAGRSYHYNPGYWSGYRTGYGFGIGFGYGAGYGYYGRGYGYYPYYHYRRYGYRPWVWATYGGLASWIGYNSLTPVVYNYSISNGYICNNGAQIAPVSDYASQANQIADSVTPPDQSADWMPVGLFAIVPQGTKDVNVTVQLAVSKNGAVAGTYFNKEGNITLPLQGAIDETKQRVVWKVGEEDAVTMETGLDSLTKDKSTVVLYFNDGVSEVWDMVRIDQDVAKLAQQELQNDELKYQLLGAHQALDDIVDAAWKDYLELPADLAAKSTPPDPAELEAVIANYQQVQVDSKYHMITDRQEFQNTYRLLKDYLKEVQHQQALEKHVKQMAEKEQPEKEQPEKEQPAQVKLPAPPPVEQPELVAPKPVLPKLPASK</sequence>
<feature type="region of interest" description="Disordered" evidence="1">
    <location>
        <begin position="600"/>
        <end position="652"/>
    </location>
</feature>
<feature type="compositionally biased region" description="Low complexity" evidence="1">
    <location>
        <begin position="68"/>
        <end position="133"/>
    </location>
</feature>
<reference evidence="2 3" key="1">
    <citation type="submission" date="2019-02" db="EMBL/GenBank/DDBJ databases">
        <title>Deep-cultivation of Planctomycetes and their phenomic and genomic characterization uncovers novel biology.</title>
        <authorList>
            <person name="Wiegand S."/>
            <person name="Jogler M."/>
            <person name="Boedeker C."/>
            <person name="Pinto D."/>
            <person name="Vollmers J."/>
            <person name="Rivas-Marin E."/>
            <person name="Kohn T."/>
            <person name="Peeters S.H."/>
            <person name="Heuer A."/>
            <person name="Rast P."/>
            <person name="Oberbeckmann S."/>
            <person name="Bunk B."/>
            <person name="Jeske O."/>
            <person name="Meyerdierks A."/>
            <person name="Storesund J.E."/>
            <person name="Kallscheuer N."/>
            <person name="Luecker S."/>
            <person name="Lage O.M."/>
            <person name="Pohl T."/>
            <person name="Merkel B.J."/>
            <person name="Hornburger P."/>
            <person name="Mueller R.-W."/>
            <person name="Bruemmer F."/>
            <person name="Labrenz M."/>
            <person name="Spormann A.M."/>
            <person name="Op den Camp H."/>
            <person name="Overmann J."/>
            <person name="Amann R."/>
            <person name="Jetten M.S.M."/>
            <person name="Mascher T."/>
            <person name="Medema M.H."/>
            <person name="Devos D.P."/>
            <person name="Kaster A.-K."/>
            <person name="Ovreas L."/>
            <person name="Rohde M."/>
            <person name="Galperin M.Y."/>
            <person name="Jogler C."/>
        </authorList>
    </citation>
    <scope>NUCLEOTIDE SEQUENCE [LARGE SCALE GENOMIC DNA]</scope>
    <source>
        <strain evidence="2 3">Pan153</strain>
    </source>
</reference>
<dbReference type="OrthoDB" id="258897at2"/>
<dbReference type="Proteomes" id="UP000320839">
    <property type="component" value="Chromosome"/>
</dbReference>
<organism evidence="2 3">
    <name type="scientific">Gimesia panareensis</name>
    <dbReference type="NCBI Taxonomy" id="2527978"/>
    <lineage>
        <taxon>Bacteria</taxon>
        <taxon>Pseudomonadati</taxon>
        <taxon>Planctomycetota</taxon>
        <taxon>Planctomycetia</taxon>
        <taxon>Planctomycetales</taxon>
        <taxon>Planctomycetaceae</taxon>
        <taxon>Gimesia</taxon>
    </lineage>
</organism>
<feature type="compositionally biased region" description="Low complexity" evidence="1">
    <location>
        <begin position="174"/>
        <end position="193"/>
    </location>
</feature>
<proteinExistence type="predicted"/>
<feature type="compositionally biased region" description="Low complexity" evidence="1">
    <location>
        <begin position="143"/>
        <end position="163"/>
    </location>
</feature>